<keyword evidence="3" id="KW-1003">Cell membrane</keyword>
<keyword evidence="5 8" id="KW-1133">Transmembrane helix</keyword>
<feature type="transmembrane region" description="Helical" evidence="8">
    <location>
        <begin position="394"/>
        <end position="413"/>
    </location>
</feature>
<keyword evidence="4 8" id="KW-0812">Transmembrane</keyword>
<dbReference type="KEGG" id="cgo:Corgl_0261"/>
<feature type="transmembrane region" description="Helical" evidence="8">
    <location>
        <begin position="62"/>
        <end position="82"/>
    </location>
</feature>
<comment type="subcellular location">
    <subcellularLocation>
        <location evidence="1">Cell membrane</location>
        <topology evidence="1">Multi-pass membrane protein</topology>
    </subcellularLocation>
</comment>
<feature type="transmembrane region" description="Helical" evidence="8">
    <location>
        <begin position="94"/>
        <end position="112"/>
    </location>
</feature>
<dbReference type="SUPFAM" id="SSF103473">
    <property type="entry name" value="MFS general substrate transporter"/>
    <property type="match status" value="1"/>
</dbReference>
<dbReference type="GO" id="GO:0022857">
    <property type="term" value="F:transmembrane transporter activity"/>
    <property type="evidence" value="ECO:0007669"/>
    <property type="project" value="InterPro"/>
</dbReference>
<evidence type="ECO:0000256" key="7">
    <source>
        <dbReference type="SAM" id="MobiDB-lite"/>
    </source>
</evidence>
<reference evidence="10" key="1">
    <citation type="journal article" date="2013" name="Stand. Genomic Sci.">
        <title>Complete genome sequence of Coriobacterium glomerans type strain (PW2(T)) from the midgut of Pyrrhocoris apterus L. (red soldier bug).</title>
        <authorList>
            <person name="Stackebrandt E."/>
            <person name="Zeytun A."/>
            <person name="Lapidus A."/>
            <person name="Nolan M."/>
            <person name="Lucas S."/>
            <person name="Hammon N."/>
            <person name="Deshpande S."/>
            <person name="Cheng J.F."/>
            <person name="Tapia R."/>
            <person name="Goodwin L.A."/>
            <person name="Pitluck S."/>
            <person name="Liolios K."/>
            <person name="Pagani I."/>
            <person name="Ivanova N."/>
            <person name="Mavromatis K."/>
            <person name="Mikhailova N."/>
            <person name="Huntemann M."/>
            <person name="Pati A."/>
            <person name="Chen A."/>
            <person name="Palaniappan K."/>
            <person name="Chang Y.J."/>
            <person name="Land M."/>
            <person name="Hauser L."/>
            <person name="Rohde M."/>
            <person name="Pukall R."/>
            <person name="Goker M."/>
            <person name="Detter J.C."/>
            <person name="Woyke T."/>
            <person name="Bristow J."/>
            <person name="Eisen J.A."/>
            <person name="Markowitz V."/>
            <person name="Hugenholtz P."/>
            <person name="Kyrpides N.C."/>
            <person name="Klenk H.P."/>
        </authorList>
    </citation>
    <scope>NUCLEOTIDE SEQUENCE</scope>
    <source>
        <strain evidence="10">ATCC 49209 / DSM 20642 / JCM 10262 / PW2</strain>
    </source>
</reference>
<dbReference type="EMBL" id="CP002628">
    <property type="protein sequence ID" value="AEB06387.1"/>
    <property type="molecule type" value="Genomic_DNA"/>
</dbReference>
<dbReference type="InterPro" id="IPR036259">
    <property type="entry name" value="MFS_trans_sf"/>
</dbReference>
<dbReference type="GO" id="GO:0005886">
    <property type="term" value="C:plasma membrane"/>
    <property type="evidence" value="ECO:0007669"/>
    <property type="project" value="UniProtKB-SubCell"/>
</dbReference>
<dbReference type="PANTHER" id="PTHR43266">
    <property type="entry name" value="MACROLIDE-EFFLUX PROTEIN"/>
    <property type="match status" value="1"/>
</dbReference>
<evidence type="ECO:0000256" key="6">
    <source>
        <dbReference type="ARBA" id="ARBA00023136"/>
    </source>
</evidence>
<dbReference type="RefSeq" id="WP_013708130.1">
    <property type="nucleotide sequence ID" value="NC_015389.1"/>
</dbReference>
<feature type="transmembrane region" description="Helical" evidence="8">
    <location>
        <begin position="419"/>
        <end position="439"/>
    </location>
</feature>
<evidence type="ECO:0000256" key="5">
    <source>
        <dbReference type="ARBA" id="ARBA00022989"/>
    </source>
</evidence>
<dbReference type="AlphaFoldDB" id="F2N748"/>
<feature type="transmembrane region" description="Helical" evidence="8">
    <location>
        <begin position="190"/>
        <end position="208"/>
    </location>
</feature>
<evidence type="ECO:0000256" key="4">
    <source>
        <dbReference type="ARBA" id="ARBA00022692"/>
    </source>
</evidence>
<protein>
    <submittedName>
        <fullName evidence="9">Major facilitator superfamily MFS_1</fullName>
    </submittedName>
</protein>
<evidence type="ECO:0000313" key="9">
    <source>
        <dbReference type="EMBL" id="AEB06387.1"/>
    </source>
</evidence>
<feature type="transmembrane region" description="Helical" evidence="8">
    <location>
        <begin position="298"/>
        <end position="319"/>
    </location>
</feature>
<keyword evidence="10" id="KW-1185">Reference proteome</keyword>
<dbReference type="STRING" id="700015.Corgl_0261"/>
<dbReference type="Pfam" id="PF07690">
    <property type="entry name" value="MFS_1"/>
    <property type="match status" value="1"/>
</dbReference>
<feature type="transmembrane region" description="Helical" evidence="8">
    <location>
        <begin position="29"/>
        <end position="50"/>
    </location>
</feature>
<evidence type="ECO:0000256" key="1">
    <source>
        <dbReference type="ARBA" id="ARBA00004651"/>
    </source>
</evidence>
<organism evidence="9 10">
    <name type="scientific">Coriobacterium glomerans (strain ATCC 49209 / DSM 20642 / JCM 10262 / PW2)</name>
    <dbReference type="NCBI Taxonomy" id="700015"/>
    <lineage>
        <taxon>Bacteria</taxon>
        <taxon>Bacillati</taxon>
        <taxon>Actinomycetota</taxon>
        <taxon>Coriobacteriia</taxon>
        <taxon>Coriobacteriales</taxon>
        <taxon>Coriobacteriaceae</taxon>
        <taxon>Coriobacterium</taxon>
    </lineage>
</organism>
<dbReference type="HOGENOM" id="CLU_034180_16_3_11"/>
<dbReference type="Proteomes" id="UP000006851">
    <property type="component" value="Chromosome"/>
</dbReference>
<keyword evidence="6 8" id="KW-0472">Membrane</keyword>
<feature type="transmembrane region" description="Helical" evidence="8">
    <location>
        <begin position="331"/>
        <end position="351"/>
    </location>
</feature>
<accession>F2N748</accession>
<keyword evidence="2" id="KW-0813">Transport</keyword>
<evidence type="ECO:0000256" key="2">
    <source>
        <dbReference type="ARBA" id="ARBA00022448"/>
    </source>
</evidence>
<proteinExistence type="predicted"/>
<feature type="transmembrane region" description="Helical" evidence="8">
    <location>
        <begin position="157"/>
        <end position="184"/>
    </location>
</feature>
<evidence type="ECO:0000313" key="10">
    <source>
        <dbReference type="Proteomes" id="UP000006851"/>
    </source>
</evidence>
<feature type="transmembrane region" description="Helical" evidence="8">
    <location>
        <begin position="357"/>
        <end position="382"/>
    </location>
</feature>
<feature type="transmembrane region" description="Helical" evidence="8">
    <location>
        <begin position="261"/>
        <end position="283"/>
    </location>
</feature>
<dbReference type="InterPro" id="IPR011701">
    <property type="entry name" value="MFS"/>
</dbReference>
<name>F2N748_CORGP</name>
<gene>
    <name evidence="9" type="ordered locus">Corgl_0261</name>
</gene>
<dbReference type="Gene3D" id="1.20.1250.20">
    <property type="entry name" value="MFS general substrate transporter like domains"/>
    <property type="match status" value="1"/>
</dbReference>
<evidence type="ECO:0000256" key="3">
    <source>
        <dbReference type="ARBA" id="ARBA00022475"/>
    </source>
</evidence>
<evidence type="ECO:0000256" key="8">
    <source>
        <dbReference type="SAM" id="Phobius"/>
    </source>
</evidence>
<feature type="region of interest" description="Disordered" evidence="7">
    <location>
        <begin position="1"/>
        <end position="20"/>
    </location>
</feature>
<dbReference type="eggNOG" id="COG2271">
    <property type="taxonomic scope" value="Bacteria"/>
</dbReference>
<dbReference type="PANTHER" id="PTHR43266:SF9">
    <property type="entry name" value="PERMEASE, MAJOR FACILITATOR SUPERFAMILY-RELATED"/>
    <property type="match status" value="1"/>
</dbReference>
<dbReference type="CDD" id="cd06173">
    <property type="entry name" value="MFS_MefA_like"/>
    <property type="match status" value="1"/>
</dbReference>
<dbReference type="OrthoDB" id="69054at2"/>
<sequence length="451" mass="46831">MDAERQTAPTGENEAGTDSSGGSLLSSAFIALLAAQLFSLGGATIVRFVMPLRLLNLTGSAALYGAVAAAAFVPYVLIAPVGGVLADRMRKQRLMASLDFCLAIVCLGYLVLTATFDATIVSFAALMLVYAGLALYQPAIQVCVASLADAEHVTQAVAVVTQVSMLTSILGPVLGGAVLGFFGIGPIMEISIAAFAISCALIVIFVRVPCQRHDEQTSVSAAGTAGEADAVSSGARGSRGLLAIFTADIRDAARFLRHRPVMWHAIVFGCLLNLVLAAGITIGSPHVVTEYLGLSNQFMGIAEAALGFGGLVGGALVAARPRLFRFARVPTFVLASGCSMIPFAVALAARLSPMVTFIILMPCLALIFGFCSCISIALMGYLQQSAPTDLVGKVMSLMFAAVNCATPLGQLIYGVAFDAFQPVTVILAMLGCTLVLYLVMCSSFRTAHLPA</sequence>